<keyword evidence="5" id="KW-1185">Reference proteome</keyword>
<reference evidence="4 5" key="1">
    <citation type="journal article" date="2020" name="Microorganisms">
        <title>Osmotic Adaptation and Compatible Solute Biosynthesis of Phototrophic Bacteria as Revealed from Genome Analyses.</title>
        <authorList>
            <person name="Imhoff J.F."/>
            <person name="Rahn T."/>
            <person name="Kunzel S."/>
            <person name="Keller A."/>
            <person name="Neulinger S.C."/>
        </authorList>
    </citation>
    <scope>NUCLEOTIDE SEQUENCE [LARGE SCALE GENOMIC DNA]</scope>
    <source>
        <strain evidence="4 5">DSM 9895</strain>
    </source>
</reference>
<dbReference type="EMBL" id="NRRL01000014">
    <property type="protein sequence ID" value="MBK1667945.1"/>
    <property type="molecule type" value="Genomic_DNA"/>
</dbReference>
<dbReference type="InterPro" id="IPR037914">
    <property type="entry name" value="SpoVT-AbrB_sf"/>
</dbReference>
<feature type="domain" description="SpoVT-AbrB" evidence="3">
    <location>
        <begin position="13"/>
        <end position="58"/>
    </location>
</feature>
<dbReference type="Pfam" id="PF04014">
    <property type="entry name" value="MazE_antitoxin"/>
    <property type="match status" value="1"/>
</dbReference>
<dbReference type="SMART" id="SM00966">
    <property type="entry name" value="SpoVT_AbrB"/>
    <property type="match status" value="1"/>
</dbReference>
<dbReference type="PROSITE" id="PS51740">
    <property type="entry name" value="SPOVT_ABRB"/>
    <property type="match status" value="1"/>
</dbReference>
<gene>
    <name evidence="4" type="ORF">CKO28_07840</name>
</gene>
<dbReference type="InterPro" id="IPR007159">
    <property type="entry name" value="SpoVT-AbrB_dom"/>
</dbReference>
<dbReference type="SUPFAM" id="SSF89447">
    <property type="entry name" value="AbrB/MazE/MraZ-like"/>
    <property type="match status" value="1"/>
</dbReference>
<keyword evidence="1" id="KW-0238">DNA-binding</keyword>
<name>A0ABS1DC35_9PROT</name>
<dbReference type="Proteomes" id="UP001296873">
    <property type="component" value="Unassembled WGS sequence"/>
</dbReference>
<organism evidence="4 5">
    <name type="scientific">Rhodovibrio sodomensis</name>
    <dbReference type="NCBI Taxonomy" id="1088"/>
    <lineage>
        <taxon>Bacteria</taxon>
        <taxon>Pseudomonadati</taxon>
        <taxon>Pseudomonadota</taxon>
        <taxon>Alphaproteobacteria</taxon>
        <taxon>Rhodospirillales</taxon>
        <taxon>Rhodovibrionaceae</taxon>
        <taxon>Rhodovibrio</taxon>
    </lineage>
</organism>
<dbReference type="NCBIfam" id="TIGR01439">
    <property type="entry name" value="lp_hng_hel_AbrB"/>
    <property type="match status" value="1"/>
</dbReference>
<accession>A0ABS1DC35</accession>
<evidence type="ECO:0000256" key="1">
    <source>
        <dbReference type="PROSITE-ProRule" id="PRU01076"/>
    </source>
</evidence>
<evidence type="ECO:0000313" key="5">
    <source>
        <dbReference type="Proteomes" id="UP001296873"/>
    </source>
</evidence>
<sequence>MSEPGGGMSHAPHNISRVTSKGQATIPSAVRKRLGLKPGDRVVYEIEGDSVVIRKAAPEENAFYRLQDTAFSEWSSPADEAAYGGL</sequence>
<evidence type="ECO:0000256" key="2">
    <source>
        <dbReference type="SAM" id="MobiDB-lite"/>
    </source>
</evidence>
<dbReference type="Gene3D" id="2.10.260.10">
    <property type="match status" value="1"/>
</dbReference>
<feature type="region of interest" description="Disordered" evidence="2">
    <location>
        <begin position="1"/>
        <end position="24"/>
    </location>
</feature>
<comment type="caution">
    <text evidence="4">The sequence shown here is derived from an EMBL/GenBank/DDBJ whole genome shotgun (WGS) entry which is preliminary data.</text>
</comment>
<evidence type="ECO:0000313" key="4">
    <source>
        <dbReference type="EMBL" id="MBK1667945.1"/>
    </source>
</evidence>
<evidence type="ECO:0000259" key="3">
    <source>
        <dbReference type="PROSITE" id="PS51740"/>
    </source>
</evidence>
<protein>
    <recommendedName>
        <fullName evidence="3">SpoVT-AbrB domain-containing protein</fullName>
    </recommendedName>
</protein>
<proteinExistence type="predicted"/>